<evidence type="ECO:0000256" key="2">
    <source>
        <dbReference type="ARBA" id="ARBA00022803"/>
    </source>
</evidence>
<sequence>MRAQRVNDLPEMSSRGLVLAVVVYWLLLAGVQAKKKKKRLEDESASPPSADKTLAMHHHQRGTMAHMQGDLVGAIEAFRSAIQAKPDFAYAYYRLGFVQHELRQANPKRANEDPVPAFKAALALNPWDEMSHYSFGQALQDDERIAEAIAVFKGITSKINSKSAQAYWSLGKLLARGVDEFDSDSDTNAPDDPSLLFEQAARLNPMNFKPDGTRVRLVELRTPEVEQREEREVQKRRERILDEMHEGKHSFKYADEL</sequence>
<accession>A0A0M0J5B4</accession>
<keyword evidence="2" id="KW-0802">TPR repeat</keyword>
<protein>
    <submittedName>
        <fullName evidence="3">Tetratricopeptide tpr_1 repeat-containing protein</fullName>
    </submittedName>
</protein>
<keyword evidence="4" id="KW-1185">Reference proteome</keyword>
<dbReference type="InterPro" id="IPR050498">
    <property type="entry name" value="Ycf3"/>
</dbReference>
<evidence type="ECO:0000256" key="1">
    <source>
        <dbReference type="ARBA" id="ARBA00022737"/>
    </source>
</evidence>
<dbReference type="Pfam" id="PF13414">
    <property type="entry name" value="TPR_11"/>
    <property type="match status" value="1"/>
</dbReference>
<dbReference type="EMBL" id="JWZX01003334">
    <property type="protein sequence ID" value="KOO21791.1"/>
    <property type="molecule type" value="Genomic_DNA"/>
</dbReference>
<dbReference type="SUPFAM" id="SSF48452">
    <property type="entry name" value="TPR-like"/>
    <property type="match status" value="1"/>
</dbReference>
<dbReference type="AlphaFoldDB" id="A0A0M0J5B4"/>
<dbReference type="PANTHER" id="PTHR44858">
    <property type="entry name" value="TETRATRICOPEPTIDE REPEAT PROTEIN 6"/>
    <property type="match status" value="1"/>
</dbReference>
<dbReference type="OrthoDB" id="10006023at2759"/>
<comment type="caution">
    <text evidence="3">The sequence shown here is derived from an EMBL/GenBank/DDBJ whole genome shotgun (WGS) entry which is preliminary data.</text>
</comment>
<evidence type="ECO:0000313" key="3">
    <source>
        <dbReference type="EMBL" id="KOO21791.1"/>
    </source>
</evidence>
<dbReference type="Gene3D" id="1.25.40.10">
    <property type="entry name" value="Tetratricopeptide repeat domain"/>
    <property type="match status" value="1"/>
</dbReference>
<name>A0A0M0J5B4_9EUKA</name>
<keyword evidence="1" id="KW-0677">Repeat</keyword>
<organism evidence="3 4">
    <name type="scientific">Chrysochromulina tobinii</name>
    <dbReference type="NCBI Taxonomy" id="1460289"/>
    <lineage>
        <taxon>Eukaryota</taxon>
        <taxon>Haptista</taxon>
        <taxon>Haptophyta</taxon>
        <taxon>Prymnesiophyceae</taxon>
        <taxon>Prymnesiales</taxon>
        <taxon>Chrysochromulinaceae</taxon>
        <taxon>Chrysochromulina</taxon>
    </lineage>
</organism>
<reference evidence="4" key="1">
    <citation type="journal article" date="2015" name="PLoS Genet.">
        <title>Genome Sequence and Transcriptome Analyses of Chrysochromulina tobin: Metabolic Tools for Enhanced Algal Fitness in the Prominent Order Prymnesiales (Haptophyceae).</title>
        <authorList>
            <person name="Hovde B.T."/>
            <person name="Deodato C.R."/>
            <person name="Hunsperger H.M."/>
            <person name="Ryken S.A."/>
            <person name="Yost W."/>
            <person name="Jha R.K."/>
            <person name="Patterson J."/>
            <person name="Monnat R.J. Jr."/>
            <person name="Barlow S.B."/>
            <person name="Starkenburg S.R."/>
            <person name="Cattolico R.A."/>
        </authorList>
    </citation>
    <scope>NUCLEOTIDE SEQUENCE</scope>
    <source>
        <strain evidence="4">CCMP291</strain>
    </source>
</reference>
<dbReference type="PANTHER" id="PTHR44858:SF1">
    <property type="entry name" value="UDP-N-ACETYLGLUCOSAMINE--PEPTIDE N-ACETYLGLUCOSAMINYLTRANSFERASE SPINDLY-RELATED"/>
    <property type="match status" value="1"/>
</dbReference>
<evidence type="ECO:0000313" key="4">
    <source>
        <dbReference type="Proteomes" id="UP000037460"/>
    </source>
</evidence>
<gene>
    <name evidence="3" type="ORF">Ctob_001114</name>
</gene>
<dbReference type="InterPro" id="IPR011990">
    <property type="entry name" value="TPR-like_helical_dom_sf"/>
</dbReference>
<proteinExistence type="predicted"/>
<dbReference type="Proteomes" id="UP000037460">
    <property type="component" value="Unassembled WGS sequence"/>
</dbReference>